<dbReference type="Proteomes" id="UP000604341">
    <property type="component" value="Unassembled WGS sequence"/>
</dbReference>
<reference evidence="3" key="1">
    <citation type="journal article" date="2019" name="Int. J. Syst. Evol. Microbiol.">
        <title>The Global Catalogue of Microorganisms (GCM) 10K type strain sequencing project: providing services to taxonomists for standard genome sequencing and annotation.</title>
        <authorList>
            <consortium name="The Broad Institute Genomics Platform"/>
            <consortium name="The Broad Institute Genome Sequencing Center for Infectious Disease"/>
            <person name="Wu L."/>
            <person name="Ma J."/>
        </authorList>
    </citation>
    <scope>NUCLEOTIDE SEQUENCE [LARGE SCALE GENOMIC DNA]</scope>
    <source>
        <strain evidence="3">JCM 19173</strain>
    </source>
</reference>
<feature type="transmembrane region" description="Helical" evidence="1">
    <location>
        <begin position="115"/>
        <end position="137"/>
    </location>
</feature>
<evidence type="ECO:0000313" key="2">
    <source>
        <dbReference type="EMBL" id="GGL10825.1"/>
    </source>
</evidence>
<name>A0ABQ2FN91_9DEIO</name>
<keyword evidence="3" id="KW-1185">Reference proteome</keyword>
<dbReference type="EMBL" id="BMPE01000012">
    <property type="protein sequence ID" value="GGL10825.1"/>
    <property type="molecule type" value="Genomic_DNA"/>
</dbReference>
<keyword evidence="1" id="KW-0812">Transmembrane</keyword>
<keyword evidence="1" id="KW-1133">Transmembrane helix</keyword>
<keyword evidence="1" id="KW-0472">Membrane</keyword>
<proteinExistence type="predicted"/>
<comment type="caution">
    <text evidence="2">The sequence shown here is derived from an EMBL/GenBank/DDBJ whole genome shotgun (WGS) entry which is preliminary data.</text>
</comment>
<protein>
    <submittedName>
        <fullName evidence="2">Uncharacterized protein</fullName>
    </submittedName>
</protein>
<evidence type="ECO:0000256" key="1">
    <source>
        <dbReference type="SAM" id="Phobius"/>
    </source>
</evidence>
<sequence>MTNKLDSTAPSTGDRTRARTYAREFWPGILGYLIILAAVITWGDLKGHSAWRFLWAILPVLPLLLVIRASVRHLGRSDDYQQLILLRGLGVGFVVAMATSITVAFLTLAGLQHPALPWVPFTAGMFSWAVTTAMLAAQAERA</sequence>
<organism evidence="2 3">
    <name type="scientific">Deinococcus radiotolerans</name>
    <dbReference type="NCBI Taxonomy" id="1309407"/>
    <lineage>
        <taxon>Bacteria</taxon>
        <taxon>Thermotogati</taxon>
        <taxon>Deinococcota</taxon>
        <taxon>Deinococci</taxon>
        <taxon>Deinococcales</taxon>
        <taxon>Deinococcaceae</taxon>
        <taxon>Deinococcus</taxon>
    </lineage>
</organism>
<gene>
    <name evidence="2" type="ORF">GCM10010844_31840</name>
</gene>
<dbReference type="RefSeq" id="WP_189069973.1">
    <property type="nucleotide sequence ID" value="NZ_BMPE01000012.1"/>
</dbReference>
<feature type="transmembrane region" description="Helical" evidence="1">
    <location>
        <begin position="83"/>
        <end position="109"/>
    </location>
</feature>
<feature type="transmembrane region" description="Helical" evidence="1">
    <location>
        <begin position="49"/>
        <end position="71"/>
    </location>
</feature>
<accession>A0ABQ2FN91</accession>
<evidence type="ECO:0000313" key="3">
    <source>
        <dbReference type="Proteomes" id="UP000604341"/>
    </source>
</evidence>
<feature type="transmembrane region" description="Helical" evidence="1">
    <location>
        <begin position="25"/>
        <end position="43"/>
    </location>
</feature>